<keyword evidence="1" id="KW-0732">Signal</keyword>
<feature type="signal peptide" evidence="1">
    <location>
        <begin position="1"/>
        <end position="21"/>
    </location>
</feature>
<proteinExistence type="predicted"/>
<keyword evidence="3" id="KW-1185">Reference proteome</keyword>
<evidence type="ECO:0000313" key="2">
    <source>
        <dbReference type="EMBL" id="KAL0193520.1"/>
    </source>
</evidence>
<dbReference type="Proteomes" id="UP001529510">
    <property type="component" value="Unassembled WGS sequence"/>
</dbReference>
<evidence type="ECO:0000256" key="1">
    <source>
        <dbReference type="SAM" id="SignalP"/>
    </source>
</evidence>
<reference evidence="2 3" key="1">
    <citation type="submission" date="2024-05" db="EMBL/GenBank/DDBJ databases">
        <title>Genome sequencing and assembly of Indian major carp, Cirrhinus mrigala (Hamilton, 1822).</title>
        <authorList>
            <person name="Mohindra V."/>
            <person name="Chowdhury L.M."/>
            <person name="Lal K."/>
            <person name="Jena J.K."/>
        </authorList>
    </citation>
    <scope>NUCLEOTIDE SEQUENCE [LARGE SCALE GENOMIC DNA]</scope>
    <source>
        <strain evidence="2">CM1030</strain>
        <tissue evidence="2">Blood</tissue>
    </source>
</reference>
<comment type="caution">
    <text evidence="2">The sequence shown here is derived from an EMBL/GenBank/DDBJ whole genome shotgun (WGS) entry which is preliminary data.</text>
</comment>
<gene>
    <name evidence="2" type="ORF">M9458_011816</name>
</gene>
<feature type="non-terminal residue" evidence="2">
    <location>
        <position position="53"/>
    </location>
</feature>
<feature type="chain" id="PRO_5044821281" evidence="1">
    <location>
        <begin position="22"/>
        <end position="53"/>
    </location>
</feature>
<evidence type="ECO:0000313" key="3">
    <source>
        <dbReference type="Proteomes" id="UP001529510"/>
    </source>
</evidence>
<name>A0ABD0R772_CIRMR</name>
<organism evidence="2 3">
    <name type="scientific">Cirrhinus mrigala</name>
    <name type="common">Mrigala</name>
    <dbReference type="NCBI Taxonomy" id="683832"/>
    <lineage>
        <taxon>Eukaryota</taxon>
        <taxon>Metazoa</taxon>
        <taxon>Chordata</taxon>
        <taxon>Craniata</taxon>
        <taxon>Vertebrata</taxon>
        <taxon>Euteleostomi</taxon>
        <taxon>Actinopterygii</taxon>
        <taxon>Neopterygii</taxon>
        <taxon>Teleostei</taxon>
        <taxon>Ostariophysi</taxon>
        <taxon>Cypriniformes</taxon>
        <taxon>Cyprinidae</taxon>
        <taxon>Labeoninae</taxon>
        <taxon>Labeonini</taxon>
        <taxon>Cirrhinus</taxon>
    </lineage>
</organism>
<dbReference type="EMBL" id="JAMKFB020000005">
    <property type="protein sequence ID" value="KAL0193520.1"/>
    <property type="molecule type" value="Genomic_DNA"/>
</dbReference>
<accession>A0ABD0R772</accession>
<dbReference type="AlphaFoldDB" id="A0ABD0R772"/>
<protein>
    <submittedName>
        <fullName evidence="2">Uncharacterized protein</fullName>
    </submittedName>
</protein>
<sequence>SLMVAIMVLLALKMGTQYVRPQEKRKSRLQNPVGLLSTHKFLQVIDQTLQQLE</sequence>
<feature type="non-terminal residue" evidence="2">
    <location>
        <position position="1"/>
    </location>
</feature>